<dbReference type="EMBL" id="BARW01020660">
    <property type="protein sequence ID" value="GAI94198.1"/>
    <property type="molecule type" value="Genomic_DNA"/>
</dbReference>
<reference evidence="2" key="1">
    <citation type="journal article" date="2014" name="Front. Microbiol.">
        <title>High frequency of phylogenetically diverse reductive dehalogenase-homologous genes in deep subseafloor sedimentary metagenomes.</title>
        <authorList>
            <person name="Kawai M."/>
            <person name="Futagami T."/>
            <person name="Toyoda A."/>
            <person name="Takaki Y."/>
            <person name="Nishi S."/>
            <person name="Hori S."/>
            <person name="Arai W."/>
            <person name="Tsubouchi T."/>
            <person name="Morono Y."/>
            <person name="Uchiyama I."/>
            <person name="Ito T."/>
            <person name="Fujiyama A."/>
            <person name="Inagaki F."/>
            <person name="Takami H."/>
        </authorList>
    </citation>
    <scope>NUCLEOTIDE SEQUENCE</scope>
    <source>
        <strain evidence="2">Expedition CK06-06</strain>
    </source>
</reference>
<accession>X1SMN0</accession>
<organism evidence="2">
    <name type="scientific">marine sediment metagenome</name>
    <dbReference type="NCBI Taxonomy" id="412755"/>
    <lineage>
        <taxon>unclassified sequences</taxon>
        <taxon>metagenomes</taxon>
        <taxon>ecological metagenomes</taxon>
    </lineage>
</organism>
<gene>
    <name evidence="2" type="ORF">S12H4_34857</name>
</gene>
<sequence>MAVQEAEPPYQGRLAGLEVADVQPVTQTEEQRRDQTMDQNQAGEAVHQGSLRKLKPGGGQEAALRAGNSPRYRVAWV</sequence>
<evidence type="ECO:0000256" key="1">
    <source>
        <dbReference type="SAM" id="MobiDB-lite"/>
    </source>
</evidence>
<dbReference type="AlphaFoldDB" id="X1SMN0"/>
<proteinExistence type="predicted"/>
<evidence type="ECO:0000313" key="2">
    <source>
        <dbReference type="EMBL" id="GAI94198.1"/>
    </source>
</evidence>
<protein>
    <submittedName>
        <fullName evidence="2">Uncharacterized protein</fullName>
    </submittedName>
</protein>
<feature type="region of interest" description="Disordered" evidence="1">
    <location>
        <begin position="1"/>
        <end position="68"/>
    </location>
</feature>
<comment type="caution">
    <text evidence="2">The sequence shown here is derived from an EMBL/GenBank/DDBJ whole genome shotgun (WGS) entry which is preliminary data.</text>
</comment>
<name>X1SMN0_9ZZZZ</name>